<evidence type="ECO:0000259" key="5">
    <source>
        <dbReference type="PROSITE" id="PS50240"/>
    </source>
</evidence>
<organism evidence="6 7">
    <name type="scientific">Goodea atripinnis</name>
    <dbReference type="NCBI Taxonomy" id="208336"/>
    <lineage>
        <taxon>Eukaryota</taxon>
        <taxon>Metazoa</taxon>
        <taxon>Chordata</taxon>
        <taxon>Craniata</taxon>
        <taxon>Vertebrata</taxon>
        <taxon>Euteleostomi</taxon>
        <taxon>Actinopterygii</taxon>
        <taxon>Neopterygii</taxon>
        <taxon>Teleostei</taxon>
        <taxon>Neoteleostei</taxon>
        <taxon>Acanthomorphata</taxon>
        <taxon>Ovalentaria</taxon>
        <taxon>Atherinomorphae</taxon>
        <taxon>Cyprinodontiformes</taxon>
        <taxon>Goodeidae</taxon>
        <taxon>Goodea</taxon>
    </lineage>
</organism>
<dbReference type="SUPFAM" id="SSF50729">
    <property type="entry name" value="PH domain-like"/>
    <property type="match status" value="1"/>
</dbReference>
<evidence type="ECO:0000256" key="1">
    <source>
        <dbReference type="ARBA" id="ARBA00004496"/>
    </source>
</evidence>
<dbReference type="Pfam" id="PF00089">
    <property type="entry name" value="Trypsin"/>
    <property type="match status" value="1"/>
</dbReference>
<feature type="domain" description="Peptidase S1" evidence="5">
    <location>
        <begin position="379"/>
        <end position="509"/>
    </location>
</feature>
<reference evidence="6 7" key="1">
    <citation type="submission" date="2021-06" db="EMBL/GenBank/DDBJ databases">
        <authorList>
            <person name="Palmer J.M."/>
        </authorList>
    </citation>
    <scope>NUCLEOTIDE SEQUENCE [LARGE SCALE GENOMIC DNA]</scope>
    <source>
        <strain evidence="6 7">GA_2019</strain>
        <tissue evidence="6">Muscle</tissue>
    </source>
</reference>
<feature type="non-terminal residue" evidence="6">
    <location>
        <position position="1"/>
    </location>
</feature>
<keyword evidence="3" id="KW-0344">Guanine-nucleotide releasing factor</keyword>
<dbReference type="InterPro" id="IPR011993">
    <property type="entry name" value="PH-like_dom_sf"/>
</dbReference>
<evidence type="ECO:0000256" key="3">
    <source>
        <dbReference type="ARBA" id="ARBA00022658"/>
    </source>
</evidence>
<dbReference type="Gene3D" id="2.40.10.10">
    <property type="entry name" value="Trypsin-like serine proteases"/>
    <property type="match status" value="1"/>
</dbReference>
<dbReference type="SMART" id="SM00233">
    <property type="entry name" value="PH"/>
    <property type="match status" value="1"/>
</dbReference>
<evidence type="ECO:0008006" key="8">
    <source>
        <dbReference type="Google" id="ProtNLM"/>
    </source>
</evidence>
<dbReference type="InterPro" id="IPR035914">
    <property type="entry name" value="Sperma_CUB_dom_sf"/>
</dbReference>
<dbReference type="InterPro" id="IPR001254">
    <property type="entry name" value="Trypsin_dom"/>
</dbReference>
<comment type="caution">
    <text evidence="6">The sequence shown here is derived from an EMBL/GenBank/DDBJ whole genome shotgun (WGS) entry which is preliminary data.</text>
</comment>
<dbReference type="SUPFAM" id="SSF50494">
    <property type="entry name" value="Trypsin-like serine proteases"/>
    <property type="match status" value="1"/>
</dbReference>
<name>A0ABV0P0R7_9TELE</name>
<accession>A0ABV0P0R7</accession>
<evidence type="ECO:0000313" key="6">
    <source>
        <dbReference type="EMBL" id="MEQ2177305.1"/>
    </source>
</evidence>
<dbReference type="PANTHER" id="PTHR47544:SF5">
    <property type="entry name" value="SPERMATOGENESIS-ASSOCIATED 13"/>
    <property type="match status" value="1"/>
</dbReference>
<keyword evidence="2" id="KW-0963">Cytoplasm</keyword>
<gene>
    <name evidence="6" type="ORF">GOODEAATRI_002215</name>
</gene>
<dbReference type="InterPro" id="IPR043504">
    <property type="entry name" value="Peptidase_S1_PA_chymotrypsin"/>
</dbReference>
<keyword evidence="7" id="KW-1185">Reference proteome</keyword>
<evidence type="ECO:0000256" key="2">
    <source>
        <dbReference type="ARBA" id="ARBA00022490"/>
    </source>
</evidence>
<dbReference type="SUPFAM" id="SSF49854">
    <property type="entry name" value="Spermadhesin, CUB domain"/>
    <property type="match status" value="1"/>
</dbReference>
<dbReference type="PROSITE" id="PS50003">
    <property type="entry name" value="PH_DOMAIN"/>
    <property type="match status" value="1"/>
</dbReference>
<dbReference type="EMBL" id="JAHRIO010060047">
    <property type="protein sequence ID" value="MEQ2177305.1"/>
    <property type="molecule type" value="Genomic_DNA"/>
</dbReference>
<dbReference type="PANTHER" id="PTHR47544">
    <property type="entry name" value="RHO GUANINE NUCLEOTIDE EXCHANGE FACTOR 4"/>
    <property type="match status" value="1"/>
</dbReference>
<protein>
    <recommendedName>
        <fullName evidence="8">Peptidase S1 domain-containing protein</fullName>
    </recommendedName>
</protein>
<evidence type="ECO:0000259" key="4">
    <source>
        <dbReference type="PROSITE" id="PS50003"/>
    </source>
</evidence>
<sequence length="509" mass="57420">TSYMVCFGVDVYSLFCCRDHTGVNEAYEAMKKVASLINERKRRLESIDTIAHWQGPDVLERSSELIHSGELTRAVRQGKLQQRSFFLFDHQLVYCKKDVLRRDLLHYRGRLDMDEMEVVDVPDGRDQDLGLTLKNALRLRHASTLELVCVLCCRKVQDKQRWLQAFAKERQRVKEDQEMDCRCVCGGGHRGPHSPEAAQDVQEDEEKAKGTQEAVGLPAKRATHHNYHHGSGVCGGGDHMVAALGLCLPQVQVVIITVDRKDVLLVFAAHTCLFTSSNNNKGGVLVHFWMVFIVPQLKTTALCEQCIEAILRDSIYTSLKNRSSVGYLLGLPVDMDSILINNSQCVDKLYANLPEVSVPLNVYSSWGGVNCHVKLTSLAGSLIRLTVTSFLIEPTDCVNDGLTVYDALLPMRGRILHRLSDPRYWNAHLGMLTQGSAKHVAEIQRIVVHEYYNAYTFDYDIALLQLKKPWPPSLRPLVQPVCLPPSSHTVTDRHRCLVTGWGYRSEEGW</sequence>
<dbReference type="Proteomes" id="UP001476798">
    <property type="component" value="Unassembled WGS sequence"/>
</dbReference>
<dbReference type="Gene3D" id="2.30.29.30">
    <property type="entry name" value="Pleckstrin-homology domain (PH domain)/Phosphotyrosine-binding domain (PTB)"/>
    <property type="match status" value="1"/>
</dbReference>
<proteinExistence type="predicted"/>
<dbReference type="InterPro" id="IPR001849">
    <property type="entry name" value="PH_domain"/>
</dbReference>
<evidence type="ECO:0000313" key="7">
    <source>
        <dbReference type="Proteomes" id="UP001476798"/>
    </source>
</evidence>
<comment type="subcellular location">
    <subcellularLocation>
        <location evidence="1">Cytoplasm</location>
    </subcellularLocation>
</comment>
<dbReference type="PROSITE" id="PS50240">
    <property type="entry name" value="TRYPSIN_DOM"/>
    <property type="match status" value="1"/>
</dbReference>
<dbReference type="InterPro" id="IPR055251">
    <property type="entry name" value="SOS1_NGEF_PH"/>
</dbReference>
<feature type="domain" description="PH" evidence="4">
    <location>
        <begin position="64"/>
        <end position="171"/>
    </location>
</feature>
<dbReference type="InterPro" id="IPR009003">
    <property type="entry name" value="Peptidase_S1_PA"/>
</dbReference>
<dbReference type="Pfam" id="PF22697">
    <property type="entry name" value="SOS1_NGEF_PH"/>
    <property type="match status" value="1"/>
</dbReference>
<dbReference type="CDD" id="cd01224">
    <property type="entry name" value="PH_Collybistin_ASEF"/>
    <property type="match status" value="1"/>
</dbReference>